<evidence type="ECO:0000313" key="9">
    <source>
        <dbReference type="Proteomes" id="UP000769528"/>
    </source>
</evidence>
<comment type="caution">
    <text evidence="8">The sequence shown here is derived from an EMBL/GenBank/DDBJ whole genome shotgun (WGS) entry which is preliminary data.</text>
</comment>
<evidence type="ECO:0000256" key="6">
    <source>
        <dbReference type="PIRNR" id="PIRNR005992"/>
    </source>
</evidence>
<keyword evidence="9" id="KW-1185">Reference proteome</keyword>
<evidence type="ECO:0000256" key="2">
    <source>
        <dbReference type="ARBA" id="ARBA00022448"/>
    </source>
</evidence>
<gene>
    <name evidence="8" type="ORF">WICMUC_002665</name>
</gene>
<dbReference type="SUPFAM" id="SSF49447">
    <property type="entry name" value="Second domain of Mu2 adaptin subunit (ap50) of ap2 adaptor"/>
    <property type="match status" value="1"/>
</dbReference>
<dbReference type="PROSITE" id="PS51072">
    <property type="entry name" value="MHD"/>
    <property type="match status" value="1"/>
</dbReference>
<dbReference type="InterPro" id="IPR028565">
    <property type="entry name" value="MHD"/>
</dbReference>
<dbReference type="InterPro" id="IPR036168">
    <property type="entry name" value="AP2_Mu_C_sf"/>
</dbReference>
<dbReference type="Pfam" id="PF01217">
    <property type="entry name" value="Clat_adaptor_s"/>
    <property type="match status" value="1"/>
</dbReference>
<keyword evidence="5" id="KW-0968">Cytoplasmic vesicle</keyword>
<name>A0A9P8TEN2_9ASCO</name>
<protein>
    <recommendedName>
        <fullName evidence="7">MHD domain-containing protein</fullName>
    </recommendedName>
</protein>
<comment type="subcellular location">
    <subcellularLocation>
        <location evidence="1">Cytoplasmic vesicle membrane</location>
    </subcellularLocation>
</comment>
<comment type="similarity">
    <text evidence="6">Belongs to the adaptor complexes medium subunit family.</text>
</comment>
<dbReference type="PANTHER" id="PTHR10529">
    <property type="entry name" value="AP COMPLEX SUBUNIT MU"/>
    <property type="match status" value="1"/>
</dbReference>
<sequence length="414" mass="48364">MINALFIFNERGDVLISKFLKEGVKRNISDVFKIQVVLNVENKSPVLTLGSTTFIHIRFNHLYLMVVTRSNTDLSNILEYLFNFKSLLFQYFIEVDEDIVKDYFTTIYDLIDETLQYGYPQSINFNQLKEIIPQPNELLSSKSIFRKPNTQQVQSSKIFDQTNNDSIPWRSKGIKYKKNEIYLDVIENLNILISSNGTLLRSFINGLILVDVKLSGIPQCEMMIHDISIVQDLKFHKCVELNKFDRDNIVQFIPPDSEFQLLTYKCQQISKLPFNVTIDFEELSNEIKFDIKIKSLYGRNSIANDFVLNIPIVHNLIDYKVLKSGGSFEFVKDIKTFKWNFSQFQGLTENSLNLTIKTIKSTQLILQKPSIYLDFEILSNSSGLSLNYLKVKENYKVIKWIRYITKPQSYEIRY</sequence>
<keyword evidence="3 6" id="KW-0653">Protein transport</keyword>
<accession>A0A9P8TEN2</accession>
<dbReference type="GO" id="GO:0016192">
    <property type="term" value="P:vesicle-mediated transport"/>
    <property type="evidence" value="ECO:0007669"/>
    <property type="project" value="InterPro"/>
</dbReference>
<reference evidence="8" key="2">
    <citation type="submission" date="2021-01" db="EMBL/GenBank/DDBJ databases">
        <authorList>
            <person name="Schikora-Tamarit M.A."/>
        </authorList>
    </citation>
    <scope>NUCLEOTIDE SEQUENCE</scope>
    <source>
        <strain evidence="8">CBS6341</strain>
    </source>
</reference>
<dbReference type="InterPro" id="IPR011012">
    <property type="entry name" value="Longin-like_dom_sf"/>
</dbReference>
<dbReference type="GO" id="GO:0006886">
    <property type="term" value="P:intracellular protein transport"/>
    <property type="evidence" value="ECO:0007669"/>
    <property type="project" value="UniProtKB-UniRule"/>
</dbReference>
<dbReference type="Proteomes" id="UP000769528">
    <property type="component" value="Unassembled WGS sequence"/>
</dbReference>
<feature type="domain" description="MHD" evidence="7">
    <location>
        <begin position="178"/>
        <end position="413"/>
    </location>
</feature>
<dbReference type="InterPro" id="IPR001392">
    <property type="entry name" value="Clathrin_mu"/>
</dbReference>
<dbReference type="OrthoDB" id="10259133at2759"/>
<dbReference type="FunFam" id="3.30.450.60:FF:000002">
    <property type="entry name" value="AP-2 complex subunit mu, putative"/>
    <property type="match status" value="1"/>
</dbReference>
<evidence type="ECO:0000256" key="1">
    <source>
        <dbReference type="ARBA" id="ARBA00004156"/>
    </source>
</evidence>
<dbReference type="GO" id="GO:0030659">
    <property type="term" value="C:cytoplasmic vesicle membrane"/>
    <property type="evidence" value="ECO:0007669"/>
    <property type="project" value="UniProtKB-SubCell"/>
</dbReference>
<dbReference type="PRINTS" id="PR00314">
    <property type="entry name" value="CLATHRINADPT"/>
</dbReference>
<evidence type="ECO:0000256" key="4">
    <source>
        <dbReference type="ARBA" id="ARBA00023136"/>
    </source>
</evidence>
<keyword evidence="2 6" id="KW-0813">Transport</keyword>
<evidence type="ECO:0000259" key="7">
    <source>
        <dbReference type="PROSITE" id="PS51072"/>
    </source>
</evidence>
<evidence type="ECO:0000313" key="8">
    <source>
        <dbReference type="EMBL" id="KAH3675576.1"/>
    </source>
</evidence>
<dbReference type="InterPro" id="IPR022775">
    <property type="entry name" value="AP_mu_sigma_su"/>
</dbReference>
<dbReference type="Gene3D" id="2.60.40.1170">
    <property type="entry name" value="Mu homology domain, subdomain B"/>
    <property type="match status" value="2"/>
</dbReference>
<dbReference type="InterPro" id="IPR018240">
    <property type="entry name" value="Clathrin_mu_CS"/>
</dbReference>
<dbReference type="PROSITE" id="PS00990">
    <property type="entry name" value="CLAT_ADAPTOR_M_1"/>
    <property type="match status" value="1"/>
</dbReference>
<dbReference type="AlphaFoldDB" id="A0A9P8TEN2"/>
<dbReference type="EMBL" id="JAEUBF010000753">
    <property type="protein sequence ID" value="KAH3675576.1"/>
    <property type="molecule type" value="Genomic_DNA"/>
</dbReference>
<reference evidence="8" key="1">
    <citation type="journal article" date="2021" name="Open Biol.">
        <title>Shared evolutionary footprints suggest mitochondrial oxidative damage underlies multiple complex I losses in fungi.</title>
        <authorList>
            <person name="Schikora-Tamarit M.A."/>
            <person name="Marcet-Houben M."/>
            <person name="Nosek J."/>
            <person name="Gabaldon T."/>
        </authorList>
    </citation>
    <scope>NUCLEOTIDE SEQUENCE</scope>
    <source>
        <strain evidence="8">CBS6341</strain>
    </source>
</reference>
<dbReference type="InterPro" id="IPR050431">
    <property type="entry name" value="Adaptor_comp_med_subunit"/>
</dbReference>
<dbReference type="SUPFAM" id="SSF64356">
    <property type="entry name" value="SNARE-like"/>
    <property type="match status" value="1"/>
</dbReference>
<dbReference type="GO" id="GO:0030131">
    <property type="term" value="C:clathrin adaptor complex"/>
    <property type="evidence" value="ECO:0007669"/>
    <property type="project" value="UniProtKB-UniRule"/>
</dbReference>
<evidence type="ECO:0000256" key="3">
    <source>
        <dbReference type="ARBA" id="ARBA00022927"/>
    </source>
</evidence>
<organism evidence="8 9">
    <name type="scientific">Wickerhamomyces mucosus</name>
    <dbReference type="NCBI Taxonomy" id="1378264"/>
    <lineage>
        <taxon>Eukaryota</taxon>
        <taxon>Fungi</taxon>
        <taxon>Dikarya</taxon>
        <taxon>Ascomycota</taxon>
        <taxon>Saccharomycotina</taxon>
        <taxon>Saccharomycetes</taxon>
        <taxon>Phaffomycetales</taxon>
        <taxon>Wickerhamomycetaceae</taxon>
        <taxon>Wickerhamomyces</taxon>
    </lineage>
</organism>
<evidence type="ECO:0000256" key="5">
    <source>
        <dbReference type="ARBA" id="ARBA00023329"/>
    </source>
</evidence>
<proteinExistence type="inferred from homology"/>
<dbReference type="Gene3D" id="3.30.450.60">
    <property type="match status" value="1"/>
</dbReference>
<dbReference type="Pfam" id="PF00928">
    <property type="entry name" value="Adap_comp_sub"/>
    <property type="match status" value="1"/>
</dbReference>
<keyword evidence="4" id="KW-0472">Membrane</keyword>
<dbReference type="PIRSF" id="PIRSF005992">
    <property type="entry name" value="Clathrin_mu"/>
    <property type="match status" value="1"/>
</dbReference>